<dbReference type="Proteomes" id="UP001501116">
    <property type="component" value="Unassembled WGS sequence"/>
</dbReference>
<comment type="caution">
    <text evidence="3">The sequence shown here is derived from an EMBL/GenBank/DDBJ whole genome shotgun (WGS) entry which is preliminary data.</text>
</comment>
<dbReference type="InterPro" id="IPR036390">
    <property type="entry name" value="WH_DNA-bd_sf"/>
</dbReference>
<feature type="compositionally biased region" description="Basic and acidic residues" evidence="1">
    <location>
        <begin position="111"/>
        <end position="121"/>
    </location>
</feature>
<evidence type="ECO:0000313" key="3">
    <source>
        <dbReference type="EMBL" id="GAA1965014.1"/>
    </source>
</evidence>
<keyword evidence="4" id="KW-1185">Reference proteome</keyword>
<organism evidence="3 4">
    <name type="scientific">Amycolatopsis minnesotensis</name>
    <dbReference type="NCBI Taxonomy" id="337894"/>
    <lineage>
        <taxon>Bacteria</taxon>
        <taxon>Bacillati</taxon>
        <taxon>Actinomycetota</taxon>
        <taxon>Actinomycetes</taxon>
        <taxon>Pseudonocardiales</taxon>
        <taxon>Pseudonocardiaceae</taxon>
        <taxon>Amycolatopsis</taxon>
    </lineage>
</organism>
<dbReference type="InterPro" id="IPR052509">
    <property type="entry name" value="Metal_resp_DNA-bind_regulator"/>
</dbReference>
<name>A0ABN2R7W6_9PSEU</name>
<dbReference type="SUPFAM" id="SSF46785">
    <property type="entry name" value="Winged helix' DNA-binding domain"/>
    <property type="match status" value="1"/>
</dbReference>
<dbReference type="PANTHER" id="PTHR33169">
    <property type="entry name" value="PADR-FAMILY TRANSCRIPTIONAL REGULATOR"/>
    <property type="match status" value="1"/>
</dbReference>
<evidence type="ECO:0000256" key="1">
    <source>
        <dbReference type="SAM" id="MobiDB-lite"/>
    </source>
</evidence>
<reference evidence="3 4" key="1">
    <citation type="journal article" date="2019" name="Int. J. Syst. Evol. Microbiol.">
        <title>The Global Catalogue of Microorganisms (GCM) 10K type strain sequencing project: providing services to taxonomists for standard genome sequencing and annotation.</title>
        <authorList>
            <consortium name="The Broad Institute Genomics Platform"/>
            <consortium name="The Broad Institute Genome Sequencing Center for Infectious Disease"/>
            <person name="Wu L."/>
            <person name="Ma J."/>
        </authorList>
    </citation>
    <scope>NUCLEOTIDE SEQUENCE [LARGE SCALE GENOMIC DNA]</scope>
    <source>
        <strain evidence="3 4">JCM 14545</strain>
    </source>
</reference>
<evidence type="ECO:0000313" key="4">
    <source>
        <dbReference type="Proteomes" id="UP001501116"/>
    </source>
</evidence>
<protein>
    <submittedName>
        <fullName evidence="3">PadR family transcriptional regulator</fullName>
    </submittedName>
</protein>
<evidence type="ECO:0000259" key="2">
    <source>
        <dbReference type="Pfam" id="PF03551"/>
    </source>
</evidence>
<dbReference type="EMBL" id="BAAANN010000015">
    <property type="protein sequence ID" value="GAA1965014.1"/>
    <property type="molecule type" value="Genomic_DNA"/>
</dbReference>
<gene>
    <name evidence="3" type="ORF">GCM10009754_41280</name>
</gene>
<sequence length="139" mass="15004">MTPLTPAAFAVLLALTEGEQHGYRLVADVERLTGGTLVLGPGTLYRTLQRLRADGMVEECGTDEEAVRADRRAERRRSYRITPAGSRVVRDEARRLADLLKSDTAQAVLRSGERGEADRLGSGRGVRRGHAPAHGGGEA</sequence>
<feature type="domain" description="Transcription regulator PadR N-terminal" evidence="2">
    <location>
        <begin position="11"/>
        <end position="89"/>
    </location>
</feature>
<dbReference type="InterPro" id="IPR005149">
    <property type="entry name" value="Tscrpt_reg_PadR_N"/>
</dbReference>
<dbReference type="PANTHER" id="PTHR33169:SF13">
    <property type="entry name" value="PADR-FAMILY TRANSCRIPTIONAL REGULATOR"/>
    <property type="match status" value="1"/>
</dbReference>
<dbReference type="Gene3D" id="1.10.10.10">
    <property type="entry name" value="Winged helix-like DNA-binding domain superfamily/Winged helix DNA-binding domain"/>
    <property type="match status" value="1"/>
</dbReference>
<accession>A0ABN2R7W6</accession>
<dbReference type="Pfam" id="PF03551">
    <property type="entry name" value="PadR"/>
    <property type="match status" value="1"/>
</dbReference>
<feature type="region of interest" description="Disordered" evidence="1">
    <location>
        <begin position="107"/>
        <end position="139"/>
    </location>
</feature>
<proteinExistence type="predicted"/>
<dbReference type="RefSeq" id="WP_344420979.1">
    <property type="nucleotide sequence ID" value="NZ_BAAANN010000015.1"/>
</dbReference>
<dbReference type="InterPro" id="IPR036388">
    <property type="entry name" value="WH-like_DNA-bd_sf"/>
</dbReference>